<comment type="caution">
    <text evidence="2">The sequence shown here is derived from an EMBL/GenBank/DDBJ whole genome shotgun (WGS) entry which is preliminary data.</text>
</comment>
<gene>
    <name evidence="2" type="ORF">TeGR_g7369</name>
</gene>
<feature type="region of interest" description="Disordered" evidence="1">
    <location>
        <begin position="138"/>
        <end position="166"/>
    </location>
</feature>
<sequence length="376" mass="40337">MSSPTADTANDARLAAALASRGDVALRDRSAGAVPKPYVPEQERVAPPKVSVSIMMRRNAVDRRPRVGEVVSISYFDDGVWDTEITHVTVKGVSVKKAEWEPGDNFVEKDIRWNEWMGRLVEFVDVLPVAQASSKAEPKLSVSPKKVAAKKEAPAPPLPAPAPLASPASPVSIAPFSYDGECAGCMYSFEHKRAAHVVKERNVGGAVVTHSCSRARCKKEGCNQSRGGPALEMMEGFGYCAVHKKEREIVSAVLPVAPAPQASLSSQKKKAIAAALSSLATRNIDAVIDTASDDDSEAAASLTWEEYLCGPGGTPTTPSRWEEIGDEWDVVLGGEGGGDVADERRDDEPEVPDLDSDAGRDRAWSHDSELSLLHRE</sequence>
<dbReference type="EMBL" id="BRYB01003704">
    <property type="protein sequence ID" value="GMI19283.1"/>
    <property type="molecule type" value="Genomic_DNA"/>
</dbReference>
<protein>
    <submittedName>
        <fullName evidence="2">Uncharacterized protein</fullName>
    </submittedName>
</protein>
<accession>A0ABQ6M4H1</accession>
<keyword evidence="3" id="KW-1185">Reference proteome</keyword>
<organism evidence="2 3">
    <name type="scientific">Tetraparma gracilis</name>
    <dbReference type="NCBI Taxonomy" id="2962635"/>
    <lineage>
        <taxon>Eukaryota</taxon>
        <taxon>Sar</taxon>
        <taxon>Stramenopiles</taxon>
        <taxon>Ochrophyta</taxon>
        <taxon>Bolidophyceae</taxon>
        <taxon>Parmales</taxon>
        <taxon>Triparmaceae</taxon>
        <taxon>Tetraparma</taxon>
    </lineage>
</organism>
<proteinExistence type="predicted"/>
<reference evidence="2 3" key="1">
    <citation type="journal article" date="2023" name="Commun. Biol.">
        <title>Genome analysis of Parmales, the sister group of diatoms, reveals the evolutionary specialization of diatoms from phago-mixotrophs to photoautotrophs.</title>
        <authorList>
            <person name="Ban H."/>
            <person name="Sato S."/>
            <person name="Yoshikawa S."/>
            <person name="Yamada K."/>
            <person name="Nakamura Y."/>
            <person name="Ichinomiya M."/>
            <person name="Sato N."/>
            <person name="Blanc-Mathieu R."/>
            <person name="Endo H."/>
            <person name="Kuwata A."/>
            <person name="Ogata H."/>
        </authorList>
    </citation>
    <scope>NUCLEOTIDE SEQUENCE [LARGE SCALE GENOMIC DNA]</scope>
</reference>
<name>A0ABQ6M4H1_9STRA</name>
<feature type="compositionally biased region" description="Pro residues" evidence="1">
    <location>
        <begin position="154"/>
        <end position="164"/>
    </location>
</feature>
<feature type="region of interest" description="Disordered" evidence="1">
    <location>
        <begin position="330"/>
        <end position="376"/>
    </location>
</feature>
<evidence type="ECO:0000313" key="3">
    <source>
        <dbReference type="Proteomes" id="UP001165060"/>
    </source>
</evidence>
<evidence type="ECO:0000256" key="1">
    <source>
        <dbReference type="SAM" id="MobiDB-lite"/>
    </source>
</evidence>
<dbReference type="Proteomes" id="UP001165060">
    <property type="component" value="Unassembled WGS sequence"/>
</dbReference>
<evidence type="ECO:0000313" key="2">
    <source>
        <dbReference type="EMBL" id="GMI19283.1"/>
    </source>
</evidence>
<feature type="compositionally biased region" description="Basic and acidic residues" evidence="1">
    <location>
        <begin position="357"/>
        <end position="376"/>
    </location>
</feature>